<dbReference type="AlphaFoldDB" id="A0AAV7ICL6"/>
<dbReference type="Proteomes" id="UP000826195">
    <property type="component" value="Unassembled WGS sequence"/>
</dbReference>
<evidence type="ECO:0000313" key="1">
    <source>
        <dbReference type="EMBL" id="KAH0548903.1"/>
    </source>
</evidence>
<protein>
    <submittedName>
        <fullName evidence="1">Uncharacterized protein</fullName>
    </submittedName>
</protein>
<name>A0AAV7ICL6_COTGL</name>
<organism evidence="1 2">
    <name type="scientific">Cotesia glomerata</name>
    <name type="common">Lepidopteran parasitic wasp</name>
    <name type="synonym">Apanteles glomeratus</name>
    <dbReference type="NCBI Taxonomy" id="32391"/>
    <lineage>
        <taxon>Eukaryota</taxon>
        <taxon>Metazoa</taxon>
        <taxon>Ecdysozoa</taxon>
        <taxon>Arthropoda</taxon>
        <taxon>Hexapoda</taxon>
        <taxon>Insecta</taxon>
        <taxon>Pterygota</taxon>
        <taxon>Neoptera</taxon>
        <taxon>Endopterygota</taxon>
        <taxon>Hymenoptera</taxon>
        <taxon>Apocrita</taxon>
        <taxon>Ichneumonoidea</taxon>
        <taxon>Braconidae</taxon>
        <taxon>Microgastrinae</taxon>
        <taxon>Cotesia</taxon>
    </lineage>
</organism>
<reference evidence="1 2" key="1">
    <citation type="journal article" date="2021" name="J. Hered.">
        <title>A chromosome-level genome assembly of the parasitoid wasp, Cotesia glomerata (Hymenoptera: Braconidae).</title>
        <authorList>
            <person name="Pinto B.J."/>
            <person name="Weis J.J."/>
            <person name="Gamble T."/>
            <person name="Ode P.J."/>
            <person name="Paul R."/>
            <person name="Zaspel J.M."/>
        </authorList>
    </citation>
    <scope>NUCLEOTIDE SEQUENCE [LARGE SCALE GENOMIC DNA]</scope>
    <source>
        <strain evidence="1">CgM1</strain>
    </source>
</reference>
<proteinExistence type="predicted"/>
<keyword evidence="2" id="KW-1185">Reference proteome</keyword>
<gene>
    <name evidence="1" type="ORF">KQX54_004154</name>
</gene>
<accession>A0AAV7ICL6</accession>
<evidence type="ECO:0000313" key="2">
    <source>
        <dbReference type="Proteomes" id="UP000826195"/>
    </source>
</evidence>
<sequence>MLFKKELSFGLSSVKSLILILQLSRAFNSCISSPKVYSSRNGCLDVLPLVLAGVTGIPVLAEPETFISADEDAENAFEPVLFLTAHTFQSLFLLDGDVECVLVGMN</sequence>
<comment type="caution">
    <text evidence="1">The sequence shown here is derived from an EMBL/GenBank/DDBJ whole genome shotgun (WGS) entry which is preliminary data.</text>
</comment>
<dbReference type="EMBL" id="JAHXZJ010001864">
    <property type="protein sequence ID" value="KAH0548903.1"/>
    <property type="molecule type" value="Genomic_DNA"/>
</dbReference>